<dbReference type="Proteomes" id="UP001595636">
    <property type="component" value="Unassembled WGS sequence"/>
</dbReference>
<protein>
    <submittedName>
        <fullName evidence="2">Uncharacterized protein</fullName>
    </submittedName>
</protein>
<keyword evidence="1" id="KW-1133">Transmembrane helix</keyword>
<dbReference type="RefSeq" id="WP_390281225.1">
    <property type="nucleotide sequence ID" value="NZ_JBHRYH010000045.1"/>
</dbReference>
<proteinExistence type="predicted"/>
<dbReference type="EMBL" id="JBHRYH010000045">
    <property type="protein sequence ID" value="MFC3627513.1"/>
    <property type="molecule type" value="Genomic_DNA"/>
</dbReference>
<accession>A0ABV7TXR3</accession>
<keyword evidence="1" id="KW-0812">Transmembrane</keyword>
<name>A0ABV7TXR3_9NEIS</name>
<organism evidence="2 3">
    <name type="scientific">Vogesella amnigena</name>
    <dbReference type="NCBI Taxonomy" id="1507449"/>
    <lineage>
        <taxon>Bacteria</taxon>
        <taxon>Pseudomonadati</taxon>
        <taxon>Pseudomonadota</taxon>
        <taxon>Betaproteobacteria</taxon>
        <taxon>Neisseriales</taxon>
        <taxon>Chromobacteriaceae</taxon>
        <taxon>Vogesella</taxon>
    </lineage>
</organism>
<sequence>MAIALAKTDLRPLWWMLLLSLLPVVGSTLLYFNWQPQRPAAVGQLLAQPLPVAQQQGWPQGRWVLLSLGGGCDAACRQRQFSMQQIRTAQGEAAERVQLLRQPNRAGLREDGFYLVDPLRNLVLFYPDGTPPTAVIREIGKVLKTNNGLG</sequence>
<feature type="transmembrane region" description="Helical" evidence="1">
    <location>
        <begin position="12"/>
        <end position="32"/>
    </location>
</feature>
<evidence type="ECO:0000313" key="2">
    <source>
        <dbReference type="EMBL" id="MFC3627513.1"/>
    </source>
</evidence>
<keyword evidence="1" id="KW-0472">Membrane</keyword>
<comment type="caution">
    <text evidence="2">The sequence shown here is derived from an EMBL/GenBank/DDBJ whole genome shotgun (WGS) entry which is preliminary data.</text>
</comment>
<keyword evidence="3" id="KW-1185">Reference proteome</keyword>
<gene>
    <name evidence="2" type="ORF">ACFOKJ_15445</name>
</gene>
<reference evidence="3" key="1">
    <citation type="journal article" date="2019" name="Int. J. Syst. Evol. Microbiol.">
        <title>The Global Catalogue of Microorganisms (GCM) 10K type strain sequencing project: providing services to taxonomists for standard genome sequencing and annotation.</title>
        <authorList>
            <consortium name="The Broad Institute Genomics Platform"/>
            <consortium name="The Broad Institute Genome Sequencing Center for Infectious Disease"/>
            <person name="Wu L."/>
            <person name="Ma J."/>
        </authorList>
    </citation>
    <scope>NUCLEOTIDE SEQUENCE [LARGE SCALE GENOMIC DNA]</scope>
    <source>
        <strain evidence="3">KCTC 42195</strain>
    </source>
</reference>
<evidence type="ECO:0000313" key="3">
    <source>
        <dbReference type="Proteomes" id="UP001595636"/>
    </source>
</evidence>
<evidence type="ECO:0000256" key="1">
    <source>
        <dbReference type="SAM" id="Phobius"/>
    </source>
</evidence>